<gene>
    <name evidence="9" type="ORF">GF068_18470</name>
</gene>
<comment type="caution">
    <text evidence="9">The sequence shown here is derived from an EMBL/GenBank/DDBJ whole genome shotgun (WGS) entry which is preliminary data.</text>
</comment>
<keyword evidence="10" id="KW-1185">Reference proteome</keyword>
<dbReference type="SUPFAM" id="SSF55811">
    <property type="entry name" value="Nudix"/>
    <property type="match status" value="1"/>
</dbReference>
<comment type="cofactor">
    <cofactor evidence="2">
        <name>Mg(2+)</name>
        <dbReference type="ChEBI" id="CHEBI:18420"/>
    </cofactor>
</comment>
<evidence type="ECO:0000256" key="5">
    <source>
        <dbReference type="ARBA" id="ARBA00022801"/>
    </source>
</evidence>
<evidence type="ECO:0000256" key="7">
    <source>
        <dbReference type="ARBA" id="ARBA00032272"/>
    </source>
</evidence>
<evidence type="ECO:0000259" key="8">
    <source>
        <dbReference type="PROSITE" id="PS51462"/>
    </source>
</evidence>
<dbReference type="PANTHER" id="PTHR11839:SF18">
    <property type="entry name" value="NUDIX HYDROLASE DOMAIN-CONTAINING PROTEIN"/>
    <property type="match status" value="1"/>
</dbReference>
<dbReference type="OrthoDB" id="9806150at2"/>
<evidence type="ECO:0000313" key="9">
    <source>
        <dbReference type="EMBL" id="MRG93885.1"/>
    </source>
</evidence>
<dbReference type="EMBL" id="WJIE01000005">
    <property type="protein sequence ID" value="MRG93885.1"/>
    <property type="molecule type" value="Genomic_DNA"/>
</dbReference>
<dbReference type="InterPro" id="IPR020084">
    <property type="entry name" value="NUDIX_hydrolase_CS"/>
</dbReference>
<evidence type="ECO:0000256" key="1">
    <source>
        <dbReference type="ARBA" id="ARBA00000847"/>
    </source>
</evidence>
<evidence type="ECO:0000313" key="10">
    <source>
        <dbReference type="Proteomes" id="UP000440224"/>
    </source>
</evidence>
<protein>
    <recommendedName>
        <fullName evidence="4">GDP-mannose pyrophosphatase</fullName>
    </recommendedName>
    <alternativeName>
        <fullName evidence="6">GDP-mannose hydrolase</fullName>
    </alternativeName>
    <alternativeName>
        <fullName evidence="7">GDPMK</fullName>
    </alternativeName>
</protein>
<evidence type="ECO:0000256" key="2">
    <source>
        <dbReference type="ARBA" id="ARBA00001946"/>
    </source>
</evidence>
<dbReference type="CDD" id="cd03424">
    <property type="entry name" value="NUDIX_ADPRase_Nudt5_UGPPase_Nudt14"/>
    <property type="match status" value="1"/>
</dbReference>
<dbReference type="InterPro" id="IPR000086">
    <property type="entry name" value="NUDIX_hydrolase_dom"/>
</dbReference>
<dbReference type="Pfam" id="PF00293">
    <property type="entry name" value="NUDIX"/>
    <property type="match status" value="1"/>
</dbReference>
<dbReference type="PANTHER" id="PTHR11839">
    <property type="entry name" value="UDP/ADP-SUGAR PYROPHOSPHATASE"/>
    <property type="match status" value="1"/>
</dbReference>
<evidence type="ECO:0000256" key="3">
    <source>
        <dbReference type="ARBA" id="ARBA00007275"/>
    </source>
</evidence>
<reference evidence="9 10" key="1">
    <citation type="submission" date="2019-10" db="EMBL/GenBank/DDBJ databases">
        <title>A soil myxobacterium in the family Polyangiaceae.</title>
        <authorList>
            <person name="Li Y."/>
            <person name="Wang J."/>
        </authorList>
    </citation>
    <scope>NUCLEOTIDE SEQUENCE [LARGE SCALE GENOMIC DNA]</scope>
    <source>
        <strain evidence="9 10">DSM 14734</strain>
    </source>
</reference>
<keyword evidence="5" id="KW-0378">Hydrolase</keyword>
<dbReference type="GO" id="GO:0016787">
    <property type="term" value="F:hydrolase activity"/>
    <property type="evidence" value="ECO:0007669"/>
    <property type="project" value="UniProtKB-KW"/>
</dbReference>
<dbReference type="PROSITE" id="PS51462">
    <property type="entry name" value="NUDIX"/>
    <property type="match status" value="1"/>
</dbReference>
<dbReference type="InterPro" id="IPR015797">
    <property type="entry name" value="NUDIX_hydrolase-like_dom_sf"/>
</dbReference>
<dbReference type="Proteomes" id="UP000440224">
    <property type="component" value="Unassembled WGS sequence"/>
</dbReference>
<feature type="domain" description="Nudix hydrolase" evidence="8">
    <location>
        <begin position="40"/>
        <end position="169"/>
    </location>
</feature>
<comment type="similarity">
    <text evidence="3">Belongs to the Nudix hydrolase family. NudK subfamily.</text>
</comment>
<organism evidence="9 10">
    <name type="scientific">Polyangium spumosum</name>
    <dbReference type="NCBI Taxonomy" id="889282"/>
    <lineage>
        <taxon>Bacteria</taxon>
        <taxon>Pseudomonadati</taxon>
        <taxon>Myxococcota</taxon>
        <taxon>Polyangia</taxon>
        <taxon>Polyangiales</taxon>
        <taxon>Polyangiaceae</taxon>
        <taxon>Polyangium</taxon>
    </lineage>
</organism>
<dbReference type="GO" id="GO:0019693">
    <property type="term" value="P:ribose phosphate metabolic process"/>
    <property type="evidence" value="ECO:0007669"/>
    <property type="project" value="TreeGrafter"/>
</dbReference>
<sequence>MPLPPVQRLSSAIIGRHGIFDIVRHEIEGTDGPRVYFTLQMPDWVSIAAVTTDGRIVLVQQYRHGINEVTLETAGGIVDEGETPELAARRELREETGFASKDLEPLGWVHPNPAVQNNRCHLFLARRAEAAGAPAPDEDEHIEPVVLSVGEVQKALDEGTIGHALAVVTLERALRRL</sequence>
<dbReference type="Gene3D" id="3.90.79.10">
    <property type="entry name" value="Nucleoside Triphosphate Pyrophosphohydrolase"/>
    <property type="match status" value="1"/>
</dbReference>
<proteinExistence type="inferred from homology"/>
<name>A0A6N7PUF4_9BACT</name>
<dbReference type="AlphaFoldDB" id="A0A6N7PUF4"/>
<dbReference type="RefSeq" id="WP_153820731.1">
    <property type="nucleotide sequence ID" value="NZ_WJIE01000005.1"/>
</dbReference>
<evidence type="ECO:0000256" key="6">
    <source>
        <dbReference type="ARBA" id="ARBA00032162"/>
    </source>
</evidence>
<evidence type="ECO:0000256" key="4">
    <source>
        <dbReference type="ARBA" id="ARBA00016377"/>
    </source>
</evidence>
<dbReference type="PROSITE" id="PS00893">
    <property type="entry name" value="NUDIX_BOX"/>
    <property type="match status" value="1"/>
</dbReference>
<dbReference type="GO" id="GO:0006753">
    <property type="term" value="P:nucleoside phosphate metabolic process"/>
    <property type="evidence" value="ECO:0007669"/>
    <property type="project" value="TreeGrafter"/>
</dbReference>
<dbReference type="GO" id="GO:0005829">
    <property type="term" value="C:cytosol"/>
    <property type="evidence" value="ECO:0007669"/>
    <property type="project" value="TreeGrafter"/>
</dbReference>
<accession>A0A6N7PUF4</accession>
<comment type="catalytic activity">
    <reaction evidence="1">
        <text>GDP-alpha-D-mannose + H2O = alpha-D-mannose 1-phosphate + GMP + 2 H(+)</text>
        <dbReference type="Rhea" id="RHEA:27978"/>
        <dbReference type="ChEBI" id="CHEBI:15377"/>
        <dbReference type="ChEBI" id="CHEBI:15378"/>
        <dbReference type="ChEBI" id="CHEBI:57527"/>
        <dbReference type="ChEBI" id="CHEBI:58115"/>
        <dbReference type="ChEBI" id="CHEBI:58409"/>
    </reaction>
</comment>